<evidence type="ECO:0000256" key="1">
    <source>
        <dbReference type="SAM" id="SignalP"/>
    </source>
</evidence>
<sequence length="387" mass="40485">MTALLTRRSFVTAAGTLVLASGLGGTMAFAQAPTERRFVFIIQRGAADGLGTLAPVGDPAFVSQRGVLAQDFDDAPKLDGMFALHPAMTQIAGLYAAKEALFFHAVASPYRDRSHFDGQNILETGGTSAYQFKDGWLNRMLSIIPGDDAKAIALAATVPMALRGPVEVASYAPSSLPDASDDLMARVSAMYQGDPKLHEAWEQAIATRMLTGDMTGDKGRNAIAIGTLAAKMLAADTGSRVAMIETGGWDTHAGQRGRLAGQLRGLDGMIGALKVGLGPQWANTMVVVATEFGRTVKVNGTQGTDHGTGSVAMLLGGAVNGGRIVADWPGLSDAALYEGRDLKPTTDLDRVIASAIAGHYRIDGAKAATTLFPEMQRVALIEGLARA</sequence>
<dbReference type="PANTHER" id="PTHR43737:SF1">
    <property type="entry name" value="DUF1501 DOMAIN-CONTAINING PROTEIN"/>
    <property type="match status" value="1"/>
</dbReference>
<dbReference type="PROSITE" id="PS51318">
    <property type="entry name" value="TAT"/>
    <property type="match status" value="1"/>
</dbReference>
<dbReference type="Proteomes" id="UP001427805">
    <property type="component" value="Unassembled WGS sequence"/>
</dbReference>
<dbReference type="RefSeq" id="WP_346245154.1">
    <property type="nucleotide sequence ID" value="NZ_JBDIZK010000002.1"/>
</dbReference>
<reference evidence="2 3" key="1">
    <citation type="submission" date="2024-05" db="EMBL/GenBank/DDBJ databases">
        <title>Sphingomonas sp. HF-S3 16S ribosomal RNA gene Genome sequencing and assembly.</title>
        <authorList>
            <person name="Lee H."/>
        </authorList>
    </citation>
    <scope>NUCLEOTIDE SEQUENCE [LARGE SCALE GENOMIC DNA]</scope>
    <source>
        <strain evidence="2 3">HF-S3</strain>
    </source>
</reference>
<feature type="signal peptide" evidence="1">
    <location>
        <begin position="1"/>
        <end position="30"/>
    </location>
</feature>
<keyword evidence="1" id="KW-0732">Signal</keyword>
<dbReference type="EMBL" id="JBDIZK010000002">
    <property type="protein sequence ID" value="MEN3746143.1"/>
    <property type="molecule type" value="Genomic_DNA"/>
</dbReference>
<organism evidence="2 3">
    <name type="scientific">Sphingomonas rustica</name>
    <dbReference type="NCBI Taxonomy" id="3103142"/>
    <lineage>
        <taxon>Bacteria</taxon>
        <taxon>Pseudomonadati</taxon>
        <taxon>Pseudomonadota</taxon>
        <taxon>Alphaproteobacteria</taxon>
        <taxon>Sphingomonadales</taxon>
        <taxon>Sphingomonadaceae</taxon>
        <taxon>Sphingomonas</taxon>
    </lineage>
</organism>
<accession>A0ABV0B561</accession>
<feature type="chain" id="PRO_5046631632" evidence="1">
    <location>
        <begin position="31"/>
        <end position="387"/>
    </location>
</feature>
<dbReference type="Pfam" id="PF07394">
    <property type="entry name" value="DUF1501"/>
    <property type="match status" value="1"/>
</dbReference>
<name>A0ABV0B561_9SPHN</name>
<keyword evidence="3" id="KW-1185">Reference proteome</keyword>
<dbReference type="InterPro" id="IPR010869">
    <property type="entry name" value="DUF1501"/>
</dbReference>
<evidence type="ECO:0000313" key="2">
    <source>
        <dbReference type="EMBL" id="MEN3746143.1"/>
    </source>
</evidence>
<gene>
    <name evidence="2" type="ORF">TPR58_03105</name>
</gene>
<comment type="caution">
    <text evidence="2">The sequence shown here is derived from an EMBL/GenBank/DDBJ whole genome shotgun (WGS) entry which is preliminary data.</text>
</comment>
<dbReference type="InterPro" id="IPR006311">
    <property type="entry name" value="TAT_signal"/>
</dbReference>
<proteinExistence type="predicted"/>
<evidence type="ECO:0000313" key="3">
    <source>
        <dbReference type="Proteomes" id="UP001427805"/>
    </source>
</evidence>
<protein>
    <submittedName>
        <fullName evidence="2">DUF1501 domain-containing protein</fullName>
    </submittedName>
</protein>
<dbReference type="PANTHER" id="PTHR43737">
    <property type="entry name" value="BLL7424 PROTEIN"/>
    <property type="match status" value="1"/>
</dbReference>